<evidence type="ECO:0000256" key="6">
    <source>
        <dbReference type="SAM" id="MobiDB-lite"/>
    </source>
</evidence>
<dbReference type="Pfam" id="PF00172">
    <property type="entry name" value="Zn_clus"/>
    <property type="match status" value="1"/>
</dbReference>
<dbReference type="EMBL" id="PUHP01000736">
    <property type="protein sequence ID" value="TQN68260.1"/>
    <property type="molecule type" value="Genomic_DNA"/>
</dbReference>
<dbReference type="InterPro" id="IPR050815">
    <property type="entry name" value="TF_fung"/>
</dbReference>
<dbReference type="InterPro" id="IPR036864">
    <property type="entry name" value="Zn2-C6_fun-type_DNA-bd_sf"/>
</dbReference>
<evidence type="ECO:0000256" key="1">
    <source>
        <dbReference type="ARBA" id="ARBA00004123"/>
    </source>
</evidence>
<evidence type="ECO:0000256" key="2">
    <source>
        <dbReference type="ARBA" id="ARBA00022723"/>
    </source>
</evidence>
<keyword evidence="4" id="KW-0804">Transcription</keyword>
<gene>
    <name evidence="8" type="primary">UPC2-5</name>
    <name evidence="8" type="ORF">CSHISOI_07183</name>
</gene>
<keyword evidence="2" id="KW-0479">Metal-binding</keyword>
<evidence type="ECO:0000259" key="7">
    <source>
        <dbReference type="PROSITE" id="PS50048"/>
    </source>
</evidence>
<dbReference type="PROSITE" id="PS00463">
    <property type="entry name" value="ZN2_CY6_FUNGAL_1"/>
    <property type="match status" value="1"/>
</dbReference>
<evidence type="ECO:0000313" key="9">
    <source>
        <dbReference type="Proteomes" id="UP000326340"/>
    </source>
</evidence>
<dbReference type="PANTHER" id="PTHR47338">
    <property type="entry name" value="ZN(II)2CYS6 TRANSCRIPTION FACTOR (EUROFUNG)-RELATED"/>
    <property type="match status" value="1"/>
</dbReference>
<dbReference type="Gene3D" id="4.10.240.10">
    <property type="entry name" value="Zn(2)-C6 fungal-type DNA-binding domain"/>
    <property type="match status" value="1"/>
</dbReference>
<dbReference type="GO" id="GO:0008270">
    <property type="term" value="F:zinc ion binding"/>
    <property type="evidence" value="ECO:0007669"/>
    <property type="project" value="InterPro"/>
</dbReference>
<dbReference type="InterPro" id="IPR001138">
    <property type="entry name" value="Zn2Cys6_DnaBD"/>
</dbReference>
<keyword evidence="5" id="KW-0539">Nucleus</keyword>
<keyword evidence="3" id="KW-0805">Transcription regulation</keyword>
<evidence type="ECO:0000256" key="4">
    <source>
        <dbReference type="ARBA" id="ARBA00023163"/>
    </source>
</evidence>
<sequence>MALLLTPKDRYPFEAKAPQACGSCKKMKRKCDKALPACGLCARMDRRCDYAEPPLEPHPAPTAHDFAALQLKLLDLESRLNQGGINPGPSHGHGLDPGSGSSLTSGSRDSSMEDTPPSTSAYASAEPLWEQAPVAQFPPDVFLDIHTFEWLNQALPRPVIDIPAEVLELIGDGPAKRMQMGVTLAQGGPDLAMLFLAMQLATARPEPGVAPAHLAVYRAAKRFLSLLENGGATSLMVLQSMVLIAYFEYAHGVYPAA</sequence>
<evidence type="ECO:0000256" key="3">
    <source>
        <dbReference type="ARBA" id="ARBA00023015"/>
    </source>
</evidence>
<comment type="subcellular location">
    <subcellularLocation>
        <location evidence="1">Nucleus</location>
    </subcellularLocation>
</comment>
<feature type="region of interest" description="Disordered" evidence="6">
    <location>
        <begin position="80"/>
        <end position="122"/>
    </location>
</feature>
<dbReference type="CDD" id="cd00067">
    <property type="entry name" value="GAL4"/>
    <property type="match status" value="1"/>
</dbReference>
<proteinExistence type="predicted"/>
<dbReference type="AlphaFoldDB" id="A0A5Q4BMR0"/>
<evidence type="ECO:0000256" key="5">
    <source>
        <dbReference type="ARBA" id="ARBA00023242"/>
    </source>
</evidence>
<dbReference type="GO" id="GO:0005634">
    <property type="term" value="C:nucleus"/>
    <property type="evidence" value="ECO:0007669"/>
    <property type="project" value="UniProtKB-SubCell"/>
</dbReference>
<accession>A0A5Q4BMR0</accession>
<dbReference type="PROSITE" id="PS50048">
    <property type="entry name" value="ZN2_CY6_FUNGAL_2"/>
    <property type="match status" value="1"/>
</dbReference>
<dbReference type="Proteomes" id="UP000326340">
    <property type="component" value="Unassembled WGS sequence"/>
</dbReference>
<dbReference type="PANTHER" id="PTHR47338:SF20">
    <property type="entry name" value="ZN(II)2CYS6 TRANSCRIPTION FACTOR (EUROFUNG)"/>
    <property type="match status" value="1"/>
</dbReference>
<evidence type="ECO:0000313" key="8">
    <source>
        <dbReference type="EMBL" id="TQN68260.1"/>
    </source>
</evidence>
<organism evidence="8 9">
    <name type="scientific">Colletotrichum shisoi</name>
    <dbReference type="NCBI Taxonomy" id="2078593"/>
    <lineage>
        <taxon>Eukaryota</taxon>
        <taxon>Fungi</taxon>
        <taxon>Dikarya</taxon>
        <taxon>Ascomycota</taxon>
        <taxon>Pezizomycotina</taxon>
        <taxon>Sordariomycetes</taxon>
        <taxon>Hypocreomycetidae</taxon>
        <taxon>Glomerellales</taxon>
        <taxon>Glomerellaceae</taxon>
        <taxon>Colletotrichum</taxon>
        <taxon>Colletotrichum destructivum species complex</taxon>
    </lineage>
</organism>
<dbReference type="GO" id="GO:0000981">
    <property type="term" value="F:DNA-binding transcription factor activity, RNA polymerase II-specific"/>
    <property type="evidence" value="ECO:0007669"/>
    <property type="project" value="InterPro"/>
</dbReference>
<protein>
    <submittedName>
        <fullName evidence="8">Sterol uptake control protein 2</fullName>
    </submittedName>
</protein>
<reference evidence="8 9" key="1">
    <citation type="journal article" date="2019" name="Sci. Rep.">
        <title>Colletotrichum shisoi sp. nov., an anthracnose pathogen of Perilla frutescens in Japan: molecular phylogenetic, morphological and genomic evidence.</title>
        <authorList>
            <person name="Gan P."/>
            <person name="Tsushima A."/>
            <person name="Hiroyama R."/>
            <person name="Narusaka M."/>
            <person name="Takano Y."/>
            <person name="Narusaka Y."/>
            <person name="Kawaradani M."/>
            <person name="Damm U."/>
            <person name="Shirasu K."/>
        </authorList>
    </citation>
    <scope>NUCLEOTIDE SEQUENCE [LARGE SCALE GENOMIC DNA]</scope>
    <source>
        <strain evidence="8 9">PG-2018a</strain>
    </source>
</reference>
<dbReference type="SMART" id="SM00066">
    <property type="entry name" value="GAL4"/>
    <property type="match status" value="1"/>
</dbReference>
<feature type="domain" description="Zn(2)-C6 fungal-type" evidence="7">
    <location>
        <begin position="20"/>
        <end position="50"/>
    </location>
</feature>
<comment type="caution">
    <text evidence="8">The sequence shown here is derived from an EMBL/GenBank/DDBJ whole genome shotgun (WGS) entry which is preliminary data.</text>
</comment>
<dbReference type="SUPFAM" id="SSF57701">
    <property type="entry name" value="Zn2/Cys6 DNA-binding domain"/>
    <property type="match status" value="1"/>
</dbReference>
<keyword evidence="9" id="KW-1185">Reference proteome</keyword>
<name>A0A5Q4BMR0_9PEZI</name>
<feature type="compositionally biased region" description="Low complexity" evidence="6">
    <location>
        <begin position="96"/>
        <end position="109"/>
    </location>
</feature>
<dbReference type="OrthoDB" id="3862662at2759"/>